<evidence type="ECO:0000256" key="5">
    <source>
        <dbReference type="ARBA" id="ARBA00022917"/>
    </source>
</evidence>
<gene>
    <name evidence="10" type="ORF">SAMN02745196_00082</name>
</gene>
<keyword evidence="6 8" id="KW-0030">Aminoacyl-tRNA synthetase</keyword>
<dbReference type="SUPFAM" id="SSF47323">
    <property type="entry name" value="Anticodon-binding domain of a subclass of class I aminoacyl-tRNA synthetases"/>
    <property type="match status" value="1"/>
</dbReference>
<dbReference type="GO" id="GO:0004825">
    <property type="term" value="F:methionine-tRNA ligase activity"/>
    <property type="evidence" value="ECO:0007669"/>
    <property type="project" value="UniProtKB-EC"/>
</dbReference>
<protein>
    <submittedName>
        <fullName evidence="10">Methionyl-tRNA synthetase</fullName>
    </submittedName>
</protein>
<dbReference type="Pfam" id="PF09334">
    <property type="entry name" value="tRNA-synt_1g"/>
    <property type="match status" value="2"/>
</dbReference>
<evidence type="ECO:0000256" key="6">
    <source>
        <dbReference type="ARBA" id="ARBA00023146"/>
    </source>
</evidence>
<evidence type="ECO:0000313" key="10">
    <source>
        <dbReference type="EMBL" id="SHH34989.1"/>
    </source>
</evidence>
<proteinExistence type="inferred from homology"/>
<keyword evidence="3 8" id="KW-0547">Nucleotide-binding</keyword>
<feature type="domain" description="Methionyl/Leucyl tRNA synthetase" evidence="9">
    <location>
        <begin position="298"/>
        <end position="480"/>
    </location>
</feature>
<evidence type="ECO:0000256" key="7">
    <source>
        <dbReference type="ARBA" id="ARBA00047364"/>
    </source>
</evidence>
<dbReference type="EMBL" id="FQXP01000003">
    <property type="protein sequence ID" value="SHH34989.1"/>
    <property type="molecule type" value="Genomic_DNA"/>
</dbReference>
<dbReference type="Gene3D" id="1.10.730.10">
    <property type="entry name" value="Isoleucyl-tRNA Synthetase, Domain 1"/>
    <property type="match status" value="1"/>
</dbReference>
<dbReference type="Gene3D" id="3.40.50.620">
    <property type="entry name" value="HUPs"/>
    <property type="match status" value="2"/>
</dbReference>
<dbReference type="InterPro" id="IPR009080">
    <property type="entry name" value="tRNAsynth_Ia_anticodon-bd"/>
</dbReference>
<dbReference type="InterPro" id="IPR014729">
    <property type="entry name" value="Rossmann-like_a/b/a_fold"/>
</dbReference>
<keyword evidence="5 8" id="KW-0648">Protein biosynthesis</keyword>
<dbReference type="InterPro" id="IPR015413">
    <property type="entry name" value="Methionyl/Leucyl_tRNA_Synth"/>
</dbReference>
<comment type="catalytic activity">
    <reaction evidence="7">
        <text>tRNA(Met) + L-methionine + ATP = L-methionyl-tRNA(Met) + AMP + diphosphate</text>
        <dbReference type="Rhea" id="RHEA:13481"/>
        <dbReference type="Rhea" id="RHEA-COMP:9667"/>
        <dbReference type="Rhea" id="RHEA-COMP:9698"/>
        <dbReference type="ChEBI" id="CHEBI:30616"/>
        <dbReference type="ChEBI" id="CHEBI:33019"/>
        <dbReference type="ChEBI" id="CHEBI:57844"/>
        <dbReference type="ChEBI" id="CHEBI:78442"/>
        <dbReference type="ChEBI" id="CHEBI:78530"/>
        <dbReference type="ChEBI" id="CHEBI:456215"/>
        <dbReference type="EC" id="6.1.1.10"/>
    </reaction>
</comment>
<feature type="domain" description="Methionyl/Leucyl tRNA synthetase" evidence="9">
    <location>
        <begin position="19"/>
        <end position="252"/>
    </location>
</feature>
<dbReference type="OrthoDB" id="9810191at2"/>
<dbReference type="PANTHER" id="PTHR45765:SF1">
    <property type="entry name" value="METHIONINE--TRNA LIGASE, CYTOPLASMIC"/>
    <property type="match status" value="1"/>
</dbReference>
<keyword evidence="4 8" id="KW-0067">ATP-binding</keyword>
<dbReference type="GO" id="GO:0005829">
    <property type="term" value="C:cytosol"/>
    <property type="evidence" value="ECO:0007669"/>
    <property type="project" value="TreeGrafter"/>
</dbReference>
<evidence type="ECO:0000259" key="9">
    <source>
        <dbReference type="Pfam" id="PF09334"/>
    </source>
</evidence>
<organism evidence="10 11">
    <name type="scientific">Clostridium collagenovorans DSM 3089</name>
    <dbReference type="NCBI Taxonomy" id="1121306"/>
    <lineage>
        <taxon>Bacteria</taxon>
        <taxon>Bacillati</taxon>
        <taxon>Bacillota</taxon>
        <taxon>Clostridia</taxon>
        <taxon>Eubacteriales</taxon>
        <taxon>Clostridiaceae</taxon>
        <taxon>Clostridium</taxon>
    </lineage>
</organism>
<evidence type="ECO:0000256" key="3">
    <source>
        <dbReference type="ARBA" id="ARBA00022741"/>
    </source>
</evidence>
<dbReference type="GO" id="GO:0006431">
    <property type="term" value="P:methionyl-tRNA aminoacylation"/>
    <property type="evidence" value="ECO:0007669"/>
    <property type="project" value="TreeGrafter"/>
</dbReference>
<dbReference type="AlphaFoldDB" id="A0A1M5S922"/>
<dbReference type="InterPro" id="IPR023458">
    <property type="entry name" value="Met-tRNA_ligase_1"/>
</dbReference>
<dbReference type="STRING" id="1121306.SAMN02745196_00082"/>
<evidence type="ECO:0000256" key="8">
    <source>
        <dbReference type="RuleBase" id="RU363039"/>
    </source>
</evidence>
<dbReference type="Proteomes" id="UP000184526">
    <property type="component" value="Unassembled WGS sequence"/>
</dbReference>
<dbReference type="SUPFAM" id="SSF52374">
    <property type="entry name" value="Nucleotidylyl transferase"/>
    <property type="match status" value="1"/>
</dbReference>
<name>A0A1M5S922_9CLOT</name>
<evidence type="ECO:0000313" key="11">
    <source>
        <dbReference type="Proteomes" id="UP000184526"/>
    </source>
</evidence>
<dbReference type="PANTHER" id="PTHR45765">
    <property type="entry name" value="METHIONINE--TRNA LIGASE"/>
    <property type="match status" value="1"/>
</dbReference>
<reference evidence="10 11" key="1">
    <citation type="submission" date="2016-11" db="EMBL/GenBank/DDBJ databases">
        <authorList>
            <person name="Jaros S."/>
            <person name="Januszkiewicz K."/>
            <person name="Wedrychowicz H."/>
        </authorList>
    </citation>
    <scope>NUCLEOTIDE SEQUENCE [LARGE SCALE GENOMIC DNA]</scope>
    <source>
        <strain evidence="10 11">DSM 3089</strain>
    </source>
</reference>
<keyword evidence="2 8" id="KW-0436">Ligase</keyword>
<sequence>MISKRLDKNERPVFPKKAVITAGMPYGNKNLHFGHVGGMFIHADIFARFLRDRIGKENVIFVSGTDCYGSPILESYRKLKEDGYEKTMEDYVKSNHLSQKETLENYNVSLNLFGASALGRTGEIHDETSREIFNTLFENGYIRKMSTLQFYDEEKNVFLNGRQVTGKCPIAGCNSDKAYAEECSLGHQYMASELINPISTLSGKKPVLKSVENWYFTLEDSMEIMNELNEFLKRNTNRRKYELKAIDEFLKKPVIYVPRKYIEDLSELEAKFPNHETIDEEKKSFVTFVFEHLEDRDKAKETLDNLSINYTSGKTLVPFRLSGNISWGVKVPDRDELKGLTFWVWPESLWAPISFTKAYLESIGEDQENWHKWWDDEDSMVYQFIGEDNIYFYSIAEMAMFTGLKIAKNEDVDISKVKLPHIIPNKHVLFMDKKASSSSEIKPPMADELLEHYSKDQLRMHFMSLGLSSKSVGFKPQVYMKEEEKAGVDPVLKEGNLLTNVFNRLIRSCFYTLQSIDESIPREEVSPKVKELTEKAVLEYERHMYNHDFHRIAYVLDEYIREVNKHWAKNIKNEELKAQVIADCFYACKVIAILVHPIAPEGCEMFREYLNIDEELWNWDKILDPINSYFKDGENHKFKFLEPKVDFFEKMEHQYQ</sequence>
<dbReference type="InterPro" id="IPR029038">
    <property type="entry name" value="MetRS_Zn"/>
</dbReference>
<evidence type="ECO:0000256" key="1">
    <source>
        <dbReference type="ARBA" id="ARBA00008258"/>
    </source>
</evidence>
<keyword evidence="11" id="KW-1185">Reference proteome</keyword>
<dbReference type="Gene3D" id="2.20.28.20">
    <property type="entry name" value="Methionyl-tRNA synthetase, Zn-domain"/>
    <property type="match status" value="1"/>
</dbReference>
<evidence type="ECO:0000256" key="2">
    <source>
        <dbReference type="ARBA" id="ARBA00022598"/>
    </source>
</evidence>
<dbReference type="GO" id="GO:0005524">
    <property type="term" value="F:ATP binding"/>
    <property type="evidence" value="ECO:0007669"/>
    <property type="project" value="UniProtKB-KW"/>
</dbReference>
<evidence type="ECO:0000256" key="4">
    <source>
        <dbReference type="ARBA" id="ARBA00022840"/>
    </source>
</evidence>
<dbReference type="RefSeq" id="WP_072828894.1">
    <property type="nucleotide sequence ID" value="NZ_FQXP01000003.1"/>
</dbReference>
<accession>A0A1M5S922</accession>
<comment type="similarity">
    <text evidence="1">Belongs to the class-I aminoacyl-tRNA synthetase family. MetG type 1 subfamily.</text>
</comment>